<evidence type="ECO:0000313" key="1">
    <source>
        <dbReference type="EMBL" id="KAI4386861.1"/>
    </source>
</evidence>
<evidence type="ECO:0000313" key="2">
    <source>
        <dbReference type="Proteomes" id="UP001057402"/>
    </source>
</evidence>
<dbReference type="Proteomes" id="UP001057402">
    <property type="component" value="Chromosome 2"/>
</dbReference>
<sequence length="346" mass="39444">MEKQSSTRVLLFSSLRDFMRRSIFCILMAGPIPNHIAFIMDGNRRFAKKRHMVVGDGHKAGFESLITILNYCYQLGVKYVTVYAFSIENFKRKPEEVQQLMDLMVDKIDELLEGSFLSKYGIRLYFIGNLGLLGERVRLAAEKAMKATAGNSRAVLLICVAYTSYDEIVHAVEESCREKLNCTEQITESFNSPTENGHCLDEYGGKKLTQKENGYMSHSLEEFRESHSCEIEEATSLVCNGGTERSGDARLILRTSDITEDREKCPVIKLVDIERHMYMAVAPDPDILIRSSGETRLSNFLLWQTTFSPLSSPAVLWPEIGLWQLAWAVLGYQRNYSYIQKKRKQA</sequence>
<proteinExistence type="predicted"/>
<dbReference type="EMBL" id="CM042881">
    <property type="protein sequence ID" value="KAI4386861.1"/>
    <property type="molecule type" value="Genomic_DNA"/>
</dbReference>
<protein>
    <submittedName>
        <fullName evidence="1">Uncharacterized protein</fullName>
    </submittedName>
</protein>
<keyword evidence="2" id="KW-1185">Reference proteome</keyword>
<accession>A0ACB9S8K9</accession>
<organism evidence="1 2">
    <name type="scientific">Melastoma candidum</name>
    <dbReference type="NCBI Taxonomy" id="119954"/>
    <lineage>
        <taxon>Eukaryota</taxon>
        <taxon>Viridiplantae</taxon>
        <taxon>Streptophyta</taxon>
        <taxon>Embryophyta</taxon>
        <taxon>Tracheophyta</taxon>
        <taxon>Spermatophyta</taxon>
        <taxon>Magnoliopsida</taxon>
        <taxon>eudicotyledons</taxon>
        <taxon>Gunneridae</taxon>
        <taxon>Pentapetalae</taxon>
        <taxon>rosids</taxon>
        <taxon>malvids</taxon>
        <taxon>Myrtales</taxon>
        <taxon>Melastomataceae</taxon>
        <taxon>Melastomatoideae</taxon>
        <taxon>Melastomateae</taxon>
        <taxon>Melastoma</taxon>
    </lineage>
</organism>
<name>A0ACB9S8K9_9MYRT</name>
<reference evidence="2" key="1">
    <citation type="journal article" date="2023" name="Front. Plant Sci.">
        <title>Chromosomal-level genome assembly of Melastoma candidum provides insights into trichome evolution.</title>
        <authorList>
            <person name="Zhong Y."/>
            <person name="Wu W."/>
            <person name="Sun C."/>
            <person name="Zou P."/>
            <person name="Liu Y."/>
            <person name="Dai S."/>
            <person name="Zhou R."/>
        </authorList>
    </citation>
    <scope>NUCLEOTIDE SEQUENCE [LARGE SCALE GENOMIC DNA]</scope>
</reference>
<comment type="caution">
    <text evidence="1">The sequence shown here is derived from an EMBL/GenBank/DDBJ whole genome shotgun (WGS) entry which is preliminary data.</text>
</comment>
<gene>
    <name evidence="1" type="ORF">MLD38_004749</name>
</gene>